<evidence type="ECO:0000256" key="4">
    <source>
        <dbReference type="SAM" id="MobiDB-lite"/>
    </source>
</evidence>
<name>A0AAV4VNV0_CAEEX</name>
<dbReference type="PANTHER" id="PTHR10380:SF173">
    <property type="entry name" value="CUTICULAR PROTEIN 47EF, ISOFORM C-RELATED"/>
    <property type="match status" value="1"/>
</dbReference>
<evidence type="ECO:0000313" key="6">
    <source>
        <dbReference type="Proteomes" id="UP001054945"/>
    </source>
</evidence>
<dbReference type="InterPro" id="IPR031311">
    <property type="entry name" value="CHIT_BIND_RR_consensus"/>
</dbReference>
<dbReference type="Proteomes" id="UP001054945">
    <property type="component" value="Unassembled WGS sequence"/>
</dbReference>
<dbReference type="InterPro" id="IPR000618">
    <property type="entry name" value="Insect_cuticle"/>
</dbReference>
<dbReference type="InterPro" id="IPR050468">
    <property type="entry name" value="Cuticle_Struct_Prot"/>
</dbReference>
<dbReference type="PROSITE" id="PS00233">
    <property type="entry name" value="CHIT_BIND_RR_1"/>
    <property type="match status" value="1"/>
</dbReference>
<feature type="compositionally biased region" description="Basic residues" evidence="4">
    <location>
        <begin position="146"/>
        <end position="156"/>
    </location>
</feature>
<dbReference type="EMBL" id="BPLR01014816">
    <property type="protein sequence ID" value="GIY71474.1"/>
    <property type="molecule type" value="Genomic_DNA"/>
</dbReference>
<gene>
    <name evidence="5" type="ORF">CEXT_14101</name>
</gene>
<dbReference type="Pfam" id="PF00379">
    <property type="entry name" value="Chitin_bind_4"/>
    <property type="match status" value="1"/>
</dbReference>
<accession>A0AAV4VNV0</accession>
<evidence type="ECO:0000256" key="2">
    <source>
        <dbReference type="ARBA" id="ARBA00022460"/>
    </source>
</evidence>
<evidence type="ECO:0000256" key="3">
    <source>
        <dbReference type="PROSITE-ProRule" id="PRU00497"/>
    </source>
</evidence>
<protein>
    <recommendedName>
        <fullName evidence="7">Adult-specific rigid cuticular protein 15.7</fullName>
    </recommendedName>
</protein>
<organism evidence="5 6">
    <name type="scientific">Caerostris extrusa</name>
    <name type="common">Bark spider</name>
    <name type="synonym">Caerostris bankana</name>
    <dbReference type="NCBI Taxonomy" id="172846"/>
    <lineage>
        <taxon>Eukaryota</taxon>
        <taxon>Metazoa</taxon>
        <taxon>Ecdysozoa</taxon>
        <taxon>Arthropoda</taxon>
        <taxon>Chelicerata</taxon>
        <taxon>Arachnida</taxon>
        <taxon>Araneae</taxon>
        <taxon>Araneomorphae</taxon>
        <taxon>Entelegynae</taxon>
        <taxon>Araneoidea</taxon>
        <taxon>Araneidae</taxon>
        <taxon>Caerostris</taxon>
    </lineage>
</organism>
<dbReference type="GO" id="GO:0062129">
    <property type="term" value="C:chitin-based extracellular matrix"/>
    <property type="evidence" value="ECO:0007669"/>
    <property type="project" value="TreeGrafter"/>
</dbReference>
<comment type="function">
    <text evidence="1">Component of the rigid cuticle of the spider.</text>
</comment>
<feature type="region of interest" description="Disordered" evidence="4">
    <location>
        <begin position="144"/>
        <end position="166"/>
    </location>
</feature>
<evidence type="ECO:0000256" key="1">
    <source>
        <dbReference type="ARBA" id="ARBA00002980"/>
    </source>
</evidence>
<dbReference type="PROSITE" id="PS51155">
    <property type="entry name" value="CHIT_BIND_RR_2"/>
    <property type="match status" value="1"/>
</dbReference>
<dbReference type="GO" id="GO:0008010">
    <property type="term" value="F:structural constituent of chitin-based larval cuticle"/>
    <property type="evidence" value="ECO:0007669"/>
    <property type="project" value="TreeGrafter"/>
</dbReference>
<dbReference type="AlphaFoldDB" id="A0AAV4VNV0"/>
<reference evidence="5 6" key="1">
    <citation type="submission" date="2021-06" db="EMBL/GenBank/DDBJ databases">
        <title>Caerostris extrusa draft genome.</title>
        <authorList>
            <person name="Kono N."/>
            <person name="Arakawa K."/>
        </authorList>
    </citation>
    <scope>NUCLEOTIDE SEQUENCE [LARGE SCALE GENOMIC DNA]</scope>
</reference>
<dbReference type="PRINTS" id="PR00947">
    <property type="entry name" value="CUTICLE"/>
</dbReference>
<evidence type="ECO:0000313" key="5">
    <source>
        <dbReference type="EMBL" id="GIY71474.1"/>
    </source>
</evidence>
<keyword evidence="6" id="KW-1185">Reference proteome</keyword>
<dbReference type="PANTHER" id="PTHR10380">
    <property type="entry name" value="CUTICLE PROTEIN"/>
    <property type="match status" value="1"/>
</dbReference>
<comment type="caution">
    <text evidence="5">The sequence shown here is derived from an EMBL/GenBank/DDBJ whole genome shotgun (WGS) entry which is preliminary data.</text>
</comment>
<keyword evidence="2 3" id="KW-0193">Cuticle</keyword>
<evidence type="ECO:0008006" key="7">
    <source>
        <dbReference type="Google" id="ProtNLM"/>
    </source>
</evidence>
<proteinExistence type="predicted"/>
<sequence length="219" mass="23359">MDVWLTEDTPLPVAYGGVLGHGAAHGLGYGAGIYDCFLLRCFCSCQCLCTLVNTGVSTSSRQQDAFGNYAFGYGIKDGLGATNSRSEVGDGYGNKKGSYTIADIDGRARRVDYVADGHGFRATVKTNEPGTAASAPAAALIASPLRRTRRPSRQPHRPPSCSSCRRRPCSLWSWCSRSWTWSHPWFGIWSWCPQSGHGAALGLGYGAGVYGAGLGKVIL</sequence>